<dbReference type="GO" id="GO:0006744">
    <property type="term" value="P:ubiquinone biosynthetic process"/>
    <property type="evidence" value="ECO:0007669"/>
    <property type="project" value="InterPro"/>
</dbReference>
<evidence type="ECO:0000313" key="1">
    <source>
        <dbReference type="EMBL" id="OGI38310.1"/>
    </source>
</evidence>
<gene>
    <name evidence="1" type="ORF">A2140_09490</name>
</gene>
<sequence length="273" mass="29865">GLPVDIVYLGETVCSKRRALKPEDWLEIADALTAAGKEVVLSTLTLIEAESEVSTMRRIADNGRFLVEANDLGAANMMRGRRFVSGPHINVYNPEALALMAEQGACRWVVPLELSREMLEKLQAARPAGIETEILAFGRLALAFSARCFTARAHNLPKDDCDFRCGDYPEGMLLQTQEHKPFLSVNGIQVQSTSVYSLLGEIDGLRALGVNVLRLMPLPRAMPEIIRSFRAVLDGRQTPAAASAEIARLARVELCDGYWHGLPGMNSHHAATG</sequence>
<dbReference type="Pfam" id="PF01136">
    <property type="entry name" value="Peptidase_U32"/>
    <property type="match status" value="1"/>
</dbReference>
<dbReference type="InterPro" id="IPR043693">
    <property type="entry name" value="UbiV"/>
</dbReference>
<comment type="caution">
    <text evidence="1">The sequence shown here is derived from an EMBL/GenBank/DDBJ whole genome shotgun (WGS) entry which is preliminary data.</text>
</comment>
<dbReference type="NCBIfam" id="NF011991">
    <property type="entry name" value="PRK15447.1"/>
    <property type="match status" value="1"/>
</dbReference>
<dbReference type="EMBL" id="MFSQ01000124">
    <property type="protein sequence ID" value="OGI38310.1"/>
    <property type="molecule type" value="Genomic_DNA"/>
</dbReference>
<dbReference type="AlphaFoldDB" id="A0A1F6SZE7"/>
<evidence type="ECO:0000313" key="2">
    <source>
        <dbReference type="Proteomes" id="UP000178379"/>
    </source>
</evidence>
<dbReference type="InterPro" id="IPR051454">
    <property type="entry name" value="RNA/ubiquinone_mod_enzymes"/>
</dbReference>
<feature type="non-terminal residue" evidence="1">
    <location>
        <position position="1"/>
    </location>
</feature>
<dbReference type="HAMAP" id="MF_02233">
    <property type="entry name" value="UbiV"/>
    <property type="match status" value="1"/>
</dbReference>
<name>A0A1F6SZE7_9PROT</name>
<reference evidence="1 2" key="1">
    <citation type="journal article" date="2016" name="Nat. Commun.">
        <title>Thousands of microbial genomes shed light on interconnected biogeochemical processes in an aquifer system.</title>
        <authorList>
            <person name="Anantharaman K."/>
            <person name="Brown C.T."/>
            <person name="Hug L.A."/>
            <person name="Sharon I."/>
            <person name="Castelle C.J."/>
            <person name="Probst A.J."/>
            <person name="Thomas B.C."/>
            <person name="Singh A."/>
            <person name="Wilkins M.J."/>
            <person name="Karaoz U."/>
            <person name="Brodie E.L."/>
            <person name="Williams K.H."/>
            <person name="Hubbard S.S."/>
            <person name="Banfield J.F."/>
        </authorList>
    </citation>
    <scope>NUCLEOTIDE SEQUENCE [LARGE SCALE GENOMIC DNA]</scope>
</reference>
<protein>
    <submittedName>
        <fullName evidence="1">U32 family peptidase</fullName>
    </submittedName>
</protein>
<dbReference type="PANTHER" id="PTHR30217">
    <property type="entry name" value="PEPTIDASE U32 FAMILY"/>
    <property type="match status" value="1"/>
</dbReference>
<dbReference type="InterPro" id="IPR001539">
    <property type="entry name" value="Peptidase_U32"/>
</dbReference>
<dbReference type="STRING" id="1817756.A2140_09490"/>
<accession>A0A1F6SZE7</accession>
<dbReference type="Proteomes" id="UP000178379">
    <property type="component" value="Unassembled WGS sequence"/>
</dbReference>
<dbReference type="PANTHER" id="PTHR30217:SF11">
    <property type="entry name" value="UBIQUINONE BIOSYNTHESIS PROTEIN UBIV"/>
    <property type="match status" value="1"/>
</dbReference>
<proteinExistence type="inferred from homology"/>
<organism evidence="1 2">
    <name type="scientific">Candidatus Muproteobacteria bacterium RBG_16_62_13</name>
    <dbReference type="NCBI Taxonomy" id="1817756"/>
    <lineage>
        <taxon>Bacteria</taxon>
        <taxon>Pseudomonadati</taxon>
        <taxon>Pseudomonadota</taxon>
        <taxon>Candidatus Muproteobacteria</taxon>
    </lineage>
</organism>